<dbReference type="GO" id="GO:0005739">
    <property type="term" value="C:mitochondrion"/>
    <property type="evidence" value="ECO:0007669"/>
    <property type="project" value="TreeGrafter"/>
</dbReference>
<gene>
    <name evidence="1" type="ORF">BV898_07687</name>
</gene>
<dbReference type="PANTHER" id="PTHR13338:SF4">
    <property type="entry name" value="NADH DEHYDROGENASE [UBIQUINONE] 1 ALPHA SUBCOMPLEX ASSEMBLY FACTOR 4"/>
    <property type="match status" value="1"/>
</dbReference>
<dbReference type="Proteomes" id="UP000192578">
    <property type="component" value="Unassembled WGS sequence"/>
</dbReference>
<dbReference type="InterPro" id="IPR009622">
    <property type="entry name" value="NDUFAF4"/>
</dbReference>
<dbReference type="AlphaFoldDB" id="A0A1W0WT16"/>
<dbReference type="EMBL" id="MTYJ01000051">
    <property type="protein sequence ID" value="OQV18293.1"/>
    <property type="molecule type" value="Genomic_DNA"/>
</dbReference>
<accession>A0A1W0WT16</accession>
<evidence type="ECO:0000313" key="1">
    <source>
        <dbReference type="EMBL" id="OQV18293.1"/>
    </source>
</evidence>
<organism evidence="1 2">
    <name type="scientific">Hypsibius exemplaris</name>
    <name type="common">Freshwater tardigrade</name>
    <dbReference type="NCBI Taxonomy" id="2072580"/>
    <lineage>
        <taxon>Eukaryota</taxon>
        <taxon>Metazoa</taxon>
        <taxon>Ecdysozoa</taxon>
        <taxon>Tardigrada</taxon>
        <taxon>Eutardigrada</taxon>
        <taxon>Parachela</taxon>
        <taxon>Hypsibioidea</taxon>
        <taxon>Hypsibiidae</taxon>
        <taxon>Hypsibius</taxon>
    </lineage>
</organism>
<evidence type="ECO:0000313" key="2">
    <source>
        <dbReference type="Proteomes" id="UP000192578"/>
    </source>
</evidence>
<keyword evidence="2" id="KW-1185">Reference proteome</keyword>
<dbReference type="GO" id="GO:0032981">
    <property type="term" value="P:mitochondrial respiratory chain complex I assembly"/>
    <property type="evidence" value="ECO:0007669"/>
    <property type="project" value="InterPro"/>
</dbReference>
<name>A0A1W0WT16_HYPEX</name>
<protein>
    <submittedName>
        <fullName evidence="1">Uncharacterized protein</fullName>
    </submittedName>
</protein>
<reference evidence="2" key="1">
    <citation type="submission" date="2017-01" db="EMBL/GenBank/DDBJ databases">
        <title>Comparative genomics of anhydrobiosis in the tardigrade Hypsibius dujardini.</title>
        <authorList>
            <person name="Yoshida Y."/>
            <person name="Koutsovoulos G."/>
            <person name="Laetsch D."/>
            <person name="Stevens L."/>
            <person name="Kumar S."/>
            <person name="Horikawa D."/>
            <person name="Ishino K."/>
            <person name="Komine S."/>
            <person name="Tomita M."/>
            <person name="Blaxter M."/>
            <person name="Arakawa K."/>
        </authorList>
    </citation>
    <scope>NUCLEOTIDE SEQUENCE [LARGE SCALE GENOMIC DNA]</scope>
    <source>
        <strain evidence="2">Z151</strain>
    </source>
</reference>
<proteinExistence type="predicted"/>
<sequence>MQSTTNSISTSNTRRKSLETPFSAHSVECSVRSVMGGIKSVPSRILKNWNVENRAFRAIDKADRPAPPRYPTEKKMIMERTRAQALEGSAESVPGLEAEKDPKLNNWLKQVKVYSQDVPLHQQAVEHDPRRATSLRDLPQNRVTNPDTALGYEEPAKVPLGKVTLKQAMEIMSLHQEDPVIYNATLLAKTYKCRTSDIEALLQYFRVFLLHIPKTQKTEPQTFSYAKAISSGVLSKEEKFFDQASMSEIAAYGVGPSTLRQRRALEDSLDAEDDAAGPHTKTEGERRFLELEKESVERAKAEKGPRYKEPLKFPYEKWGAPRKKADELARIAAEREKAAKDGKA</sequence>
<dbReference type="OrthoDB" id="2434756at2759"/>
<comment type="caution">
    <text evidence="1">The sequence shown here is derived from an EMBL/GenBank/DDBJ whole genome shotgun (WGS) entry which is preliminary data.</text>
</comment>
<dbReference type="PANTHER" id="PTHR13338">
    <property type="entry name" value="UPF0240 PROTEIN"/>
    <property type="match status" value="1"/>
</dbReference>
<dbReference type="Pfam" id="PF06784">
    <property type="entry name" value="UPF0240"/>
    <property type="match status" value="1"/>
</dbReference>